<evidence type="ECO:0000313" key="2">
    <source>
        <dbReference type="EMBL" id="KAF4671298.1"/>
    </source>
</evidence>
<evidence type="ECO:0000313" key="4">
    <source>
        <dbReference type="Proteomes" id="UP000570595"/>
    </source>
</evidence>
<dbReference type="InterPro" id="IPR011050">
    <property type="entry name" value="Pectin_lyase_fold/virulence"/>
</dbReference>
<sequence>MESEVVEYGPKKLEPADEELPPRPEAVGPKIPGTGDLVIVWQLEGPAEEALSLGKIDFKPATDEKIVTALPEDVTIGVDREAWMSIANGSAGSITGEVTAGLSSPSGPIDARVSLALSAEGRRLSLVDPARADVPCREKGPPVRAVVNDMIFMMILLQAEEGISSIIEARLIFVGRLPRVLGLSGIEGEPPRLPLRYGRECGPIELIVKVGDQDLSLDDESVTCRVTPPLPAGISLKPEGVLSGIPRMAGCSEHSIIAATADGESEPFCFTIEVDIEEVDMARIRWAAAEGGRGVTAITDRIAEGSAGRAYEIYRHFAYTLPEHQKRQREFWSREKQDVIVVDQGMTDNLQEMMDDTRHSDGDTTTRVLQFLPGTYTLPGGALRLRNRRVIIQGVQREGVTIVGQIRVERPGCVIDNLTLTNYNSTLFDGLCDEENLRCGIVIKTESSGALPTCTIKNCDIRCTRNSCVKFITPPTEEGSEAPGGVVLERNRFSVIRDPTLPAVDFRGASGIAIEHSLLIDNLFSPLCYGLECKKGYQPRTRGSSAAAIDTFEAQMMLSASLHPPDRDFNVALREQALDARPQSRTRESLRQELPPRAQSEHTLAELECCYPVREREGSDCVYIEAASMKANKMGSEQLGFRNTRLSLYTFCGKSDAWRKREGLNKEPNISTNMRQIASSMRDSKASSVWKFPDNGRIRIDGGLPGVKVPSCRSVPNLNSGLPSLPALEGELVFDRRPPPIRQTKPTVSVFLRSK</sequence>
<proteinExistence type="predicted"/>
<comment type="caution">
    <text evidence="2">The sequence shown here is derived from an EMBL/GenBank/DDBJ whole genome shotgun (WGS) entry which is preliminary data.</text>
</comment>
<evidence type="ECO:0000313" key="3">
    <source>
        <dbReference type="EMBL" id="KAF4673932.1"/>
    </source>
</evidence>
<gene>
    <name evidence="3" type="ORF">FOL46_006125</name>
    <name evidence="2" type="ORF">FOZ61_003232</name>
</gene>
<organism evidence="2 4">
    <name type="scientific">Perkinsus olseni</name>
    <name type="common">Perkinsus atlanticus</name>
    <dbReference type="NCBI Taxonomy" id="32597"/>
    <lineage>
        <taxon>Eukaryota</taxon>
        <taxon>Sar</taxon>
        <taxon>Alveolata</taxon>
        <taxon>Perkinsozoa</taxon>
        <taxon>Perkinsea</taxon>
        <taxon>Perkinsida</taxon>
        <taxon>Perkinsidae</taxon>
        <taxon>Perkinsus</taxon>
    </lineage>
</organism>
<name>A0A7J6MI88_PEROL</name>
<dbReference type="Proteomes" id="UP000572268">
    <property type="component" value="Unassembled WGS sequence"/>
</dbReference>
<evidence type="ECO:0000313" key="5">
    <source>
        <dbReference type="Proteomes" id="UP000572268"/>
    </source>
</evidence>
<feature type="region of interest" description="Disordered" evidence="1">
    <location>
        <begin position="578"/>
        <end position="598"/>
    </location>
</feature>
<dbReference type="InterPro" id="IPR012334">
    <property type="entry name" value="Pectin_lyas_fold"/>
</dbReference>
<reference evidence="4 5" key="1">
    <citation type="submission" date="2020-04" db="EMBL/GenBank/DDBJ databases">
        <title>Perkinsus olseni comparative genomics.</title>
        <authorList>
            <person name="Bogema D.R."/>
        </authorList>
    </citation>
    <scope>NUCLEOTIDE SEQUENCE [LARGE SCALE GENOMIC DNA]</scope>
    <source>
        <strain evidence="2">ATCC PRA-179</strain>
        <strain evidence="3">ATCC PRA-31</strain>
    </source>
</reference>
<protein>
    <submittedName>
        <fullName evidence="2">Uncharacterized protein</fullName>
    </submittedName>
</protein>
<dbReference type="AlphaFoldDB" id="A0A7J6MI88"/>
<accession>A0A7J6MI88</accession>
<evidence type="ECO:0000256" key="1">
    <source>
        <dbReference type="SAM" id="MobiDB-lite"/>
    </source>
</evidence>
<feature type="region of interest" description="Disordered" evidence="1">
    <location>
        <begin position="1"/>
        <end position="29"/>
    </location>
</feature>
<dbReference type="OrthoDB" id="429238at2759"/>
<dbReference type="Gene3D" id="2.160.20.10">
    <property type="entry name" value="Single-stranded right-handed beta-helix, Pectin lyase-like"/>
    <property type="match status" value="1"/>
</dbReference>
<dbReference type="Proteomes" id="UP000570595">
    <property type="component" value="Unassembled WGS sequence"/>
</dbReference>
<dbReference type="SUPFAM" id="SSF51126">
    <property type="entry name" value="Pectin lyase-like"/>
    <property type="match status" value="1"/>
</dbReference>
<dbReference type="EMBL" id="JABAHT010000002">
    <property type="protein sequence ID" value="KAF4671298.1"/>
    <property type="molecule type" value="Genomic_DNA"/>
</dbReference>
<dbReference type="EMBL" id="JABANN010000039">
    <property type="protein sequence ID" value="KAF4673932.1"/>
    <property type="molecule type" value="Genomic_DNA"/>
</dbReference>